<gene>
    <name evidence="1" type="ORF">BTO08_07865</name>
</gene>
<organism evidence="1 2">
    <name type="scientific">Photobacterium angustum</name>
    <dbReference type="NCBI Taxonomy" id="661"/>
    <lineage>
        <taxon>Bacteria</taxon>
        <taxon>Pseudomonadati</taxon>
        <taxon>Pseudomonadota</taxon>
        <taxon>Gammaproteobacteria</taxon>
        <taxon>Vibrionales</taxon>
        <taxon>Vibrionaceae</taxon>
        <taxon>Photobacterium</taxon>
    </lineage>
</organism>
<dbReference type="AlphaFoldDB" id="A0A2S7VYZ9"/>
<evidence type="ECO:0000313" key="2">
    <source>
        <dbReference type="Proteomes" id="UP000238730"/>
    </source>
</evidence>
<sequence length="89" mass="10540">MRIARSRAHRKQLRNQRQLRHCRYRAQQFFQLKRATFYSPYLPELKQTNDGIFQLSSQLIYRNYPAFIPLCLPREITASASPTTILLAA</sequence>
<evidence type="ECO:0000313" key="1">
    <source>
        <dbReference type="EMBL" id="PQJ67330.1"/>
    </source>
</evidence>
<dbReference type="OrthoDB" id="5829884at2"/>
<dbReference type="Proteomes" id="UP000238730">
    <property type="component" value="Unassembled WGS sequence"/>
</dbReference>
<protein>
    <submittedName>
        <fullName evidence="1">Uncharacterized protein</fullName>
    </submittedName>
</protein>
<proteinExistence type="predicted"/>
<accession>A0A2S7VYZ9</accession>
<dbReference type="RefSeq" id="WP_105060553.1">
    <property type="nucleotide sequence ID" value="NZ_MSCJ01000001.1"/>
</dbReference>
<reference evidence="1 2" key="1">
    <citation type="submission" date="2016-12" db="EMBL/GenBank/DDBJ databases">
        <title>Diversity of luminous bacteria.</title>
        <authorList>
            <person name="Yoshizawa S."/>
            <person name="Kogure K."/>
        </authorList>
    </citation>
    <scope>NUCLEOTIDE SEQUENCE [LARGE SCALE GENOMIC DNA]</scope>
    <source>
        <strain evidence="1 2">LC1-200</strain>
    </source>
</reference>
<comment type="caution">
    <text evidence="1">The sequence shown here is derived from an EMBL/GenBank/DDBJ whole genome shotgun (WGS) entry which is preliminary data.</text>
</comment>
<name>A0A2S7VYZ9_PHOAN</name>
<dbReference type="EMBL" id="MSCJ01000001">
    <property type="protein sequence ID" value="PQJ67330.1"/>
    <property type="molecule type" value="Genomic_DNA"/>
</dbReference>